<feature type="transmembrane region" description="Helical" evidence="7">
    <location>
        <begin position="300"/>
        <end position="321"/>
    </location>
</feature>
<evidence type="ECO:0000256" key="3">
    <source>
        <dbReference type="ARBA" id="ARBA00022475"/>
    </source>
</evidence>
<dbReference type="PIRSF" id="PIRSF006603">
    <property type="entry name" value="DinF"/>
    <property type="match status" value="1"/>
</dbReference>
<keyword evidence="6 7" id="KW-0472">Membrane</keyword>
<accession>A0A936Z287</accession>
<reference evidence="8 9" key="1">
    <citation type="journal article" date="2017" name="Int. J. Syst. Evol. Microbiol.">
        <title>Ramlibacter monticola sp. nov., isolated from forest soil.</title>
        <authorList>
            <person name="Chaudhary D.K."/>
            <person name="Kim J."/>
        </authorList>
    </citation>
    <scope>NUCLEOTIDE SEQUENCE [LARGE SCALE GENOMIC DNA]</scope>
    <source>
        <strain evidence="8 9">KACC 19175</strain>
    </source>
</reference>
<organism evidence="8 9">
    <name type="scientific">Ramlibacter monticola</name>
    <dbReference type="NCBI Taxonomy" id="1926872"/>
    <lineage>
        <taxon>Bacteria</taxon>
        <taxon>Pseudomonadati</taxon>
        <taxon>Pseudomonadota</taxon>
        <taxon>Betaproteobacteria</taxon>
        <taxon>Burkholderiales</taxon>
        <taxon>Comamonadaceae</taxon>
        <taxon>Ramlibacter</taxon>
    </lineage>
</organism>
<feature type="transmembrane region" description="Helical" evidence="7">
    <location>
        <begin position="333"/>
        <end position="353"/>
    </location>
</feature>
<feature type="transmembrane region" description="Helical" evidence="7">
    <location>
        <begin position="433"/>
        <end position="455"/>
    </location>
</feature>
<evidence type="ECO:0000313" key="9">
    <source>
        <dbReference type="Proteomes" id="UP000599109"/>
    </source>
</evidence>
<evidence type="ECO:0000256" key="2">
    <source>
        <dbReference type="ARBA" id="ARBA00022448"/>
    </source>
</evidence>
<dbReference type="PANTHER" id="PTHR43549">
    <property type="entry name" value="MULTIDRUG RESISTANCE PROTEIN YPNP-RELATED"/>
    <property type="match status" value="1"/>
</dbReference>
<keyword evidence="3" id="KW-1003">Cell membrane</keyword>
<dbReference type="Proteomes" id="UP000599109">
    <property type="component" value="Unassembled WGS sequence"/>
</dbReference>
<feature type="transmembrane region" description="Helical" evidence="7">
    <location>
        <begin position="31"/>
        <end position="51"/>
    </location>
</feature>
<dbReference type="GO" id="GO:0005886">
    <property type="term" value="C:plasma membrane"/>
    <property type="evidence" value="ECO:0007669"/>
    <property type="project" value="UniProtKB-SubCell"/>
</dbReference>
<keyword evidence="2" id="KW-0813">Transport</keyword>
<dbReference type="InterPro" id="IPR002528">
    <property type="entry name" value="MATE_fam"/>
</dbReference>
<feature type="transmembrane region" description="Helical" evidence="7">
    <location>
        <begin position="273"/>
        <end position="294"/>
    </location>
</feature>
<dbReference type="Pfam" id="PF01554">
    <property type="entry name" value="MatE"/>
    <property type="match status" value="2"/>
</dbReference>
<dbReference type="GO" id="GO:0042910">
    <property type="term" value="F:xenobiotic transmembrane transporter activity"/>
    <property type="evidence" value="ECO:0007669"/>
    <property type="project" value="InterPro"/>
</dbReference>
<dbReference type="EMBL" id="JAEQNE010000004">
    <property type="protein sequence ID" value="MBL0393027.1"/>
    <property type="molecule type" value="Genomic_DNA"/>
</dbReference>
<dbReference type="AlphaFoldDB" id="A0A936Z287"/>
<feature type="transmembrane region" description="Helical" evidence="7">
    <location>
        <begin position="373"/>
        <end position="394"/>
    </location>
</feature>
<feature type="transmembrane region" description="Helical" evidence="7">
    <location>
        <begin position="63"/>
        <end position="85"/>
    </location>
</feature>
<gene>
    <name evidence="8" type="ORF">JJ685_17950</name>
</gene>
<keyword evidence="5 7" id="KW-1133">Transmembrane helix</keyword>
<proteinExistence type="predicted"/>
<keyword evidence="9" id="KW-1185">Reference proteome</keyword>
<evidence type="ECO:0000256" key="6">
    <source>
        <dbReference type="ARBA" id="ARBA00023136"/>
    </source>
</evidence>
<evidence type="ECO:0000256" key="1">
    <source>
        <dbReference type="ARBA" id="ARBA00004429"/>
    </source>
</evidence>
<name>A0A936Z287_9BURK</name>
<protein>
    <submittedName>
        <fullName evidence="8">MATE family efflux transporter</fullName>
    </submittedName>
</protein>
<sequence length="465" mass="46938">MNQESTMQLAAALPAPTPTQRMLRGPVLPTLLRLATPNVLGLLANTVVIGFDGYIVGRLGPEALAGVAVVLPVAMLMLQMSAGGFGGSTTAAVARALGAGDAAGATRVAQHALLLALAASLLFTLLFSSPAAYALMGAREGVLAQAASYAGVLFAGAAAVWSVNVLAGVARGTGQMAAAALALIATTAMHLTLCPLLVFGVGPLPPLGVAGAAASTVSCNAVSALGLLAWLSRRGQPVRVLGPRWQLRRAAFRAILRIALPSSLNPVLSNSSIALATAFVGSFGSLAVAAYGIAARLEYILVPIAFGFGSALTAMVATNLGARQPARAKRVTWAGAGLVWAVTGLIGAWAALWPQAWMGLFTSDAAVQAAGSSYLRIVGGCYGFFGLGLALFFASQGAGRLAWPLLASTVRLLVVAIGGYVAVRVAAAPPEALFVVVALSLSALGLTLSAAIHFADWTRGSQPPA</sequence>
<evidence type="ECO:0000256" key="5">
    <source>
        <dbReference type="ARBA" id="ARBA00022989"/>
    </source>
</evidence>
<feature type="transmembrane region" description="Helical" evidence="7">
    <location>
        <begin position="179"/>
        <end position="201"/>
    </location>
</feature>
<comment type="subcellular location">
    <subcellularLocation>
        <location evidence="1">Cell inner membrane</location>
        <topology evidence="1">Multi-pass membrane protein</topology>
    </subcellularLocation>
</comment>
<dbReference type="InterPro" id="IPR052031">
    <property type="entry name" value="Membrane_Transporter-Flippase"/>
</dbReference>
<feature type="transmembrane region" description="Helical" evidence="7">
    <location>
        <begin position="112"/>
        <end position="135"/>
    </location>
</feature>
<evidence type="ECO:0000313" key="8">
    <source>
        <dbReference type="EMBL" id="MBL0393027.1"/>
    </source>
</evidence>
<feature type="transmembrane region" description="Helical" evidence="7">
    <location>
        <begin position="147"/>
        <end position="167"/>
    </location>
</feature>
<feature type="transmembrane region" description="Helical" evidence="7">
    <location>
        <begin position="207"/>
        <end position="231"/>
    </location>
</feature>
<dbReference type="NCBIfam" id="TIGR00797">
    <property type="entry name" value="matE"/>
    <property type="match status" value="1"/>
</dbReference>
<dbReference type="PANTHER" id="PTHR43549:SF3">
    <property type="entry name" value="MULTIDRUG RESISTANCE PROTEIN YPNP-RELATED"/>
    <property type="match status" value="1"/>
</dbReference>
<comment type="caution">
    <text evidence="8">The sequence shown here is derived from an EMBL/GenBank/DDBJ whole genome shotgun (WGS) entry which is preliminary data.</text>
</comment>
<evidence type="ECO:0000256" key="7">
    <source>
        <dbReference type="SAM" id="Phobius"/>
    </source>
</evidence>
<dbReference type="GO" id="GO:0015297">
    <property type="term" value="F:antiporter activity"/>
    <property type="evidence" value="ECO:0007669"/>
    <property type="project" value="InterPro"/>
</dbReference>
<evidence type="ECO:0000256" key="4">
    <source>
        <dbReference type="ARBA" id="ARBA00022692"/>
    </source>
</evidence>
<keyword evidence="4 7" id="KW-0812">Transmembrane</keyword>
<dbReference type="RefSeq" id="WP_201675687.1">
    <property type="nucleotide sequence ID" value="NZ_JAEQNE010000004.1"/>
</dbReference>
<feature type="transmembrane region" description="Helical" evidence="7">
    <location>
        <begin position="401"/>
        <end position="421"/>
    </location>
</feature>
<dbReference type="InterPro" id="IPR048279">
    <property type="entry name" value="MdtK-like"/>
</dbReference>